<sequence length="131" mass="14845">MRIDSSYSQSIPTTPQSEGTLRLQPQHNQAKAQAEADIKQSLREQLPAHIQKMLEQIERVKEQIDQARERLRTLQNEQDPNDEEAHKTMLESQRNLVANMEVQLMQMTQAVTEALKEAGISDPGILLSALS</sequence>
<reference evidence="3 4" key="1">
    <citation type="submission" date="2017-12" db="EMBL/GenBank/DDBJ databases">
        <authorList>
            <person name="Paulsen S."/>
            <person name="Gram L.K."/>
        </authorList>
    </citation>
    <scope>NUCLEOTIDE SEQUENCE [LARGE SCALE GENOMIC DNA]</scope>
    <source>
        <strain evidence="3 4">S2897</strain>
    </source>
</reference>
<comment type="caution">
    <text evidence="3">The sequence shown here is derived from an EMBL/GenBank/DDBJ whole genome shotgun (WGS) entry which is preliminary data.</text>
</comment>
<evidence type="ECO:0000313" key="4">
    <source>
        <dbReference type="Proteomes" id="UP000305874"/>
    </source>
</evidence>
<dbReference type="Proteomes" id="UP000305874">
    <property type="component" value="Unassembled WGS sequence"/>
</dbReference>
<dbReference type="RefSeq" id="WP_138548182.1">
    <property type="nucleotide sequence ID" value="NZ_PNCG01000010.1"/>
</dbReference>
<organism evidence="3 4">
    <name type="scientific">Pseudoalteromonas ruthenica</name>
    <dbReference type="NCBI Taxonomy" id="151081"/>
    <lineage>
        <taxon>Bacteria</taxon>
        <taxon>Pseudomonadati</taxon>
        <taxon>Pseudomonadota</taxon>
        <taxon>Gammaproteobacteria</taxon>
        <taxon>Alteromonadales</taxon>
        <taxon>Pseudoalteromonadaceae</taxon>
        <taxon>Pseudoalteromonas</taxon>
    </lineage>
</organism>
<evidence type="ECO:0000313" key="3">
    <source>
        <dbReference type="EMBL" id="TMP86920.1"/>
    </source>
</evidence>
<evidence type="ECO:0000256" key="1">
    <source>
        <dbReference type="SAM" id="Coils"/>
    </source>
</evidence>
<evidence type="ECO:0000256" key="2">
    <source>
        <dbReference type="SAM" id="MobiDB-lite"/>
    </source>
</evidence>
<proteinExistence type="predicted"/>
<accession>A0A5S3Z505</accession>
<dbReference type="AlphaFoldDB" id="A0A5S3Z505"/>
<name>A0A5S3Z505_9GAMM</name>
<keyword evidence="1" id="KW-0175">Coiled coil</keyword>
<protein>
    <submittedName>
        <fullName evidence="3">Uncharacterized protein</fullName>
    </submittedName>
</protein>
<gene>
    <name evidence="3" type="ORF">CWC05_10605</name>
</gene>
<feature type="region of interest" description="Disordered" evidence="2">
    <location>
        <begin position="1"/>
        <end position="36"/>
    </location>
</feature>
<dbReference type="EMBL" id="PNCG01000010">
    <property type="protein sequence ID" value="TMP86920.1"/>
    <property type="molecule type" value="Genomic_DNA"/>
</dbReference>
<feature type="compositionally biased region" description="Polar residues" evidence="2">
    <location>
        <begin position="1"/>
        <end position="31"/>
    </location>
</feature>
<dbReference type="SUPFAM" id="SSF46596">
    <property type="entry name" value="Eukaryotic DNA topoisomerase I, dispensable insert domain"/>
    <property type="match status" value="1"/>
</dbReference>
<feature type="coiled-coil region" evidence="1">
    <location>
        <begin position="50"/>
        <end position="117"/>
    </location>
</feature>
<reference evidence="4" key="2">
    <citation type="submission" date="2019-06" db="EMBL/GenBank/DDBJ databases">
        <title>Co-occurence of chitin degradation, pigmentation and bioactivity in marine Pseudoalteromonas.</title>
        <authorList>
            <person name="Sonnenschein E.C."/>
            <person name="Bech P.K."/>
        </authorList>
    </citation>
    <scope>NUCLEOTIDE SEQUENCE [LARGE SCALE GENOMIC DNA]</scope>
    <source>
        <strain evidence="4">S2897</strain>
    </source>
</reference>